<accession>A0A0E9VHL7</accession>
<organism evidence="1">
    <name type="scientific">Anguilla anguilla</name>
    <name type="common">European freshwater eel</name>
    <name type="synonym">Muraena anguilla</name>
    <dbReference type="NCBI Taxonomy" id="7936"/>
    <lineage>
        <taxon>Eukaryota</taxon>
        <taxon>Metazoa</taxon>
        <taxon>Chordata</taxon>
        <taxon>Craniata</taxon>
        <taxon>Vertebrata</taxon>
        <taxon>Euteleostomi</taxon>
        <taxon>Actinopterygii</taxon>
        <taxon>Neopterygii</taxon>
        <taxon>Teleostei</taxon>
        <taxon>Anguilliformes</taxon>
        <taxon>Anguillidae</taxon>
        <taxon>Anguilla</taxon>
    </lineage>
</organism>
<reference evidence="1" key="1">
    <citation type="submission" date="2014-11" db="EMBL/GenBank/DDBJ databases">
        <authorList>
            <person name="Amaro Gonzalez C."/>
        </authorList>
    </citation>
    <scope>NUCLEOTIDE SEQUENCE</scope>
</reference>
<dbReference type="EMBL" id="GBXM01031672">
    <property type="protein sequence ID" value="JAH76905.1"/>
    <property type="molecule type" value="Transcribed_RNA"/>
</dbReference>
<proteinExistence type="predicted"/>
<evidence type="ECO:0000313" key="1">
    <source>
        <dbReference type="EMBL" id="JAH76905.1"/>
    </source>
</evidence>
<name>A0A0E9VHL7_ANGAN</name>
<reference evidence="1" key="2">
    <citation type="journal article" date="2015" name="Fish Shellfish Immunol.">
        <title>Early steps in the European eel (Anguilla anguilla)-Vibrio vulnificus interaction in the gills: Role of the RtxA13 toxin.</title>
        <authorList>
            <person name="Callol A."/>
            <person name="Pajuelo D."/>
            <person name="Ebbesson L."/>
            <person name="Teles M."/>
            <person name="MacKenzie S."/>
            <person name="Amaro C."/>
        </authorList>
    </citation>
    <scope>NUCLEOTIDE SEQUENCE</scope>
</reference>
<dbReference type="AlphaFoldDB" id="A0A0E9VHL7"/>
<sequence length="38" mass="4569">MLTLTHNTAHATTLLERPVFRFSLRKTRLHFPVNKRQH</sequence>
<protein>
    <submittedName>
        <fullName evidence="1">Uncharacterized protein</fullName>
    </submittedName>
</protein>